<feature type="compositionally biased region" description="Basic and acidic residues" evidence="1">
    <location>
        <begin position="59"/>
        <end position="68"/>
    </location>
</feature>
<evidence type="ECO:0000313" key="3">
    <source>
        <dbReference type="Proteomes" id="UP000281677"/>
    </source>
</evidence>
<feature type="compositionally biased region" description="Polar residues" evidence="1">
    <location>
        <begin position="69"/>
        <end position="90"/>
    </location>
</feature>
<name>A0A3M7IAC9_HORWE</name>
<feature type="compositionally biased region" description="Low complexity" evidence="1">
    <location>
        <begin position="135"/>
        <end position="144"/>
    </location>
</feature>
<feature type="region of interest" description="Disordered" evidence="1">
    <location>
        <begin position="1"/>
        <end position="144"/>
    </location>
</feature>
<evidence type="ECO:0000313" key="2">
    <source>
        <dbReference type="EMBL" id="RMZ22266.1"/>
    </source>
</evidence>
<protein>
    <submittedName>
        <fullName evidence="2">Uncharacterized protein</fullName>
    </submittedName>
</protein>
<dbReference type="Proteomes" id="UP000281677">
    <property type="component" value="Unassembled WGS sequence"/>
</dbReference>
<accession>A0A3M7IAC9</accession>
<comment type="caution">
    <text evidence="2">The sequence shown here is derived from an EMBL/GenBank/DDBJ whole genome shotgun (WGS) entry which is preliminary data.</text>
</comment>
<reference evidence="2 3" key="1">
    <citation type="journal article" date="2018" name="BMC Genomics">
        <title>Genomic evidence for intraspecific hybridization in a clonal and extremely halotolerant yeast.</title>
        <authorList>
            <person name="Gostincar C."/>
            <person name="Stajich J.E."/>
            <person name="Zupancic J."/>
            <person name="Zalar P."/>
            <person name="Gunde-Cimerman N."/>
        </authorList>
    </citation>
    <scope>NUCLEOTIDE SEQUENCE [LARGE SCALE GENOMIC DNA]</scope>
    <source>
        <strain evidence="2 3">EXF-120</strain>
    </source>
</reference>
<dbReference type="EMBL" id="QWIT01000584">
    <property type="protein sequence ID" value="RMZ22266.1"/>
    <property type="molecule type" value="Genomic_DNA"/>
</dbReference>
<dbReference type="AlphaFoldDB" id="A0A3M7IAC9"/>
<organism evidence="2 3">
    <name type="scientific">Hortaea werneckii</name>
    <name type="common">Black yeast</name>
    <name type="synonym">Cladosporium werneckii</name>
    <dbReference type="NCBI Taxonomy" id="91943"/>
    <lineage>
        <taxon>Eukaryota</taxon>
        <taxon>Fungi</taxon>
        <taxon>Dikarya</taxon>
        <taxon>Ascomycota</taxon>
        <taxon>Pezizomycotina</taxon>
        <taxon>Dothideomycetes</taxon>
        <taxon>Dothideomycetidae</taxon>
        <taxon>Mycosphaerellales</taxon>
        <taxon>Teratosphaeriaceae</taxon>
        <taxon>Hortaea</taxon>
    </lineage>
</organism>
<proteinExistence type="predicted"/>
<evidence type="ECO:0000256" key="1">
    <source>
        <dbReference type="SAM" id="MobiDB-lite"/>
    </source>
</evidence>
<feature type="compositionally biased region" description="Gly residues" evidence="1">
    <location>
        <begin position="123"/>
        <end position="134"/>
    </location>
</feature>
<gene>
    <name evidence="2" type="ORF">D0859_13714</name>
</gene>
<sequence length="144" mass="15135">MSSSHSFSDLNPPAPCQIATKSRTIPPSVEVSPSTRKDLPPPTVEVHGPMRSHGFALGELRDDVRNDSQESLNTMKKPSSHWDTSGSATHETPFDGGTAVHEEAGNIIDDNSVATKSRASSLNGGGSRGEGSGTQGQESVARLK</sequence>